<reference evidence="2" key="2">
    <citation type="submission" date="2016-06" db="EMBL/GenBank/DDBJ databases">
        <title>The genome of a short-lived fish provides insights into sex chromosome evolution and the genetic control of aging.</title>
        <authorList>
            <person name="Reichwald K."/>
            <person name="Felder M."/>
            <person name="Petzold A."/>
            <person name="Koch P."/>
            <person name="Groth M."/>
            <person name="Platzer M."/>
        </authorList>
    </citation>
    <scope>NUCLEOTIDE SEQUENCE</scope>
    <source>
        <tissue evidence="2">Brain</tissue>
    </source>
</reference>
<feature type="transmembrane region" description="Helical" evidence="1">
    <location>
        <begin position="20"/>
        <end position="39"/>
    </location>
</feature>
<gene>
    <name evidence="2" type="primary">Nfu_g_1_005957</name>
</gene>
<reference evidence="2" key="1">
    <citation type="submission" date="2016-05" db="EMBL/GenBank/DDBJ databases">
        <authorList>
            <person name="Lavstsen T."/>
            <person name="Jespersen J.S."/>
        </authorList>
    </citation>
    <scope>NUCLEOTIDE SEQUENCE</scope>
    <source>
        <tissue evidence="2">Brain</tissue>
    </source>
</reference>
<keyword evidence="1" id="KW-1133">Transmembrane helix</keyword>
<evidence type="ECO:0000313" key="2">
    <source>
        <dbReference type="EMBL" id="SBP05516.1"/>
    </source>
</evidence>
<dbReference type="AlphaFoldDB" id="A0A1A7WIV1"/>
<keyword evidence="1" id="KW-0812">Transmembrane</keyword>
<sequence>MTWNLTVAESQTEPVDYRLHTLAALGLLLCFIPAAVCLCRKCRTRISHHDPVQTQSQSDGQLGPQNIFTVQDVPAEPRGSVDEGRNVKQRREYMEKLNSLYGHI</sequence>
<protein>
    <submittedName>
        <fullName evidence="2">Uncharacterized protein</fullName>
    </submittedName>
</protein>
<dbReference type="EMBL" id="HADW01004116">
    <property type="protein sequence ID" value="SBP05516.1"/>
    <property type="molecule type" value="Transcribed_RNA"/>
</dbReference>
<organism evidence="2">
    <name type="scientific">Iconisemion striatum</name>
    <dbReference type="NCBI Taxonomy" id="60296"/>
    <lineage>
        <taxon>Eukaryota</taxon>
        <taxon>Metazoa</taxon>
        <taxon>Chordata</taxon>
        <taxon>Craniata</taxon>
        <taxon>Vertebrata</taxon>
        <taxon>Euteleostomi</taxon>
        <taxon>Actinopterygii</taxon>
        <taxon>Neopterygii</taxon>
        <taxon>Teleostei</taxon>
        <taxon>Neoteleostei</taxon>
        <taxon>Acanthomorphata</taxon>
        <taxon>Ovalentaria</taxon>
        <taxon>Atherinomorphae</taxon>
        <taxon>Cyprinodontiformes</taxon>
        <taxon>Nothobranchiidae</taxon>
        <taxon>Iconisemion</taxon>
    </lineage>
</organism>
<evidence type="ECO:0000256" key="1">
    <source>
        <dbReference type="SAM" id="Phobius"/>
    </source>
</evidence>
<accession>A0A1A7WIV1</accession>
<keyword evidence="1" id="KW-0472">Membrane</keyword>
<proteinExistence type="predicted"/>
<name>A0A1A7WIV1_9TELE</name>